<evidence type="ECO:0000313" key="1">
    <source>
        <dbReference type="EMBL" id="OMJ27357.1"/>
    </source>
</evidence>
<reference evidence="2" key="1">
    <citation type="submission" date="2017-01" db="EMBL/GenBank/DDBJ databases">
        <authorList>
            <person name="Wang Y."/>
            <person name="White M."/>
            <person name="Kvist S."/>
            <person name="Moncalvo J.-M."/>
        </authorList>
    </citation>
    <scope>NUCLEOTIDE SEQUENCE [LARGE SCALE GENOMIC DNA]</scope>
    <source>
        <strain evidence="2">ID-206-W2</strain>
    </source>
</reference>
<protein>
    <submittedName>
        <fullName evidence="1">Uncharacterized protein</fullName>
    </submittedName>
</protein>
<dbReference type="EMBL" id="LSSM01001051">
    <property type="protein sequence ID" value="OMJ27357.1"/>
    <property type="molecule type" value="Genomic_DNA"/>
</dbReference>
<keyword evidence="2" id="KW-1185">Reference proteome</keyword>
<gene>
    <name evidence="1" type="ORF">AYI69_g3198</name>
</gene>
<name>A0A1R1YKA7_9FUNG</name>
<organism evidence="1 2">
    <name type="scientific">Smittium culicis</name>
    <dbReference type="NCBI Taxonomy" id="133412"/>
    <lineage>
        <taxon>Eukaryota</taxon>
        <taxon>Fungi</taxon>
        <taxon>Fungi incertae sedis</taxon>
        <taxon>Zoopagomycota</taxon>
        <taxon>Kickxellomycotina</taxon>
        <taxon>Harpellomycetes</taxon>
        <taxon>Harpellales</taxon>
        <taxon>Legeriomycetaceae</taxon>
        <taxon>Smittium</taxon>
    </lineage>
</organism>
<evidence type="ECO:0000313" key="2">
    <source>
        <dbReference type="Proteomes" id="UP000187429"/>
    </source>
</evidence>
<accession>A0A1R1YKA7</accession>
<dbReference type="AlphaFoldDB" id="A0A1R1YKA7"/>
<sequence length="306" mass="35098">MASRVLFLRGVLEARMRYGGEILGMFRDRSRSLQRDLNNELKNLIGVSERTTIVKMGNLWLEFEVPPLYASFGYARARAYQKFQYVSTPIALLLKDRSNGSWGKVSNSWLNRMGLKGKSKDDFLSTLTMNQAKFSLDSFYIKYEFQKTNSFWKIGSKYPSYSVGLTWYAAWHCGGIWNSYLAHKVGRGNDEIKGKCPLCRCIMDHDLEIQSWNILIDCTVLRASRRVSGLKILSDNLYQRLDLYTESMGIYLLGGNPGGHPRTTQMGAKDLKIVLTVSKFLQLDMTKYTSKLWENVKSSLKTQIPR</sequence>
<comment type="caution">
    <text evidence="1">The sequence shown here is derived from an EMBL/GenBank/DDBJ whole genome shotgun (WGS) entry which is preliminary data.</text>
</comment>
<proteinExistence type="predicted"/>
<dbReference type="Proteomes" id="UP000187429">
    <property type="component" value="Unassembled WGS sequence"/>
</dbReference>